<gene>
    <name evidence="2" type="ORF">AVDCRST_MAG03-2073</name>
</gene>
<sequence length="227" mass="24082">MRGGALSMGPYHGRREGGMRVVLCYGDSNTWGFDPETGERFAPDVRWPGVLTRGLGEGFRVVEEGLSGRTTVRDDPIEGAHKNGRTYLRACMESHKPVDLVALMLGTNDLKQRFAASASDIAQGAAALAEEILRSGCGPGGGAPLVILMAPPPVGRLTELAEMFEGSAEKSVRFAGHYRHFAGQYGCGFLDVGAVAASSDLDGIHLEAEEHRKLGEAVAASVAETLR</sequence>
<dbReference type="PANTHER" id="PTHR30383:SF29">
    <property type="entry name" value="SGNH HYDROLASE-TYPE ESTERASE DOMAIN-CONTAINING PROTEIN"/>
    <property type="match status" value="1"/>
</dbReference>
<organism evidence="2">
    <name type="scientific">uncultured Rubrobacteraceae bacterium</name>
    <dbReference type="NCBI Taxonomy" id="349277"/>
    <lineage>
        <taxon>Bacteria</taxon>
        <taxon>Bacillati</taxon>
        <taxon>Actinomycetota</taxon>
        <taxon>Rubrobacteria</taxon>
        <taxon>Rubrobacterales</taxon>
        <taxon>Rubrobacteraceae</taxon>
        <taxon>environmental samples</taxon>
    </lineage>
</organism>
<name>A0A6J4PL92_9ACTN</name>
<evidence type="ECO:0000259" key="1">
    <source>
        <dbReference type="Pfam" id="PF13472"/>
    </source>
</evidence>
<dbReference type="Pfam" id="PF13472">
    <property type="entry name" value="Lipase_GDSL_2"/>
    <property type="match status" value="1"/>
</dbReference>
<feature type="domain" description="SGNH hydrolase-type esterase" evidence="1">
    <location>
        <begin position="24"/>
        <end position="212"/>
    </location>
</feature>
<dbReference type="InterPro" id="IPR036514">
    <property type="entry name" value="SGNH_hydro_sf"/>
</dbReference>
<dbReference type="AlphaFoldDB" id="A0A6J4PL92"/>
<dbReference type="Gene3D" id="3.40.50.1110">
    <property type="entry name" value="SGNH hydrolase"/>
    <property type="match status" value="1"/>
</dbReference>
<dbReference type="CDD" id="cd01839">
    <property type="entry name" value="SGNH_arylesterase_like"/>
    <property type="match status" value="1"/>
</dbReference>
<reference evidence="2" key="1">
    <citation type="submission" date="2020-02" db="EMBL/GenBank/DDBJ databases">
        <authorList>
            <person name="Meier V. D."/>
        </authorList>
    </citation>
    <scope>NUCLEOTIDE SEQUENCE</scope>
    <source>
        <strain evidence="2">AVDCRST_MAG03</strain>
    </source>
</reference>
<protein>
    <recommendedName>
        <fullName evidence="1">SGNH hydrolase-type esterase domain-containing protein</fullName>
    </recommendedName>
</protein>
<dbReference type="PANTHER" id="PTHR30383">
    <property type="entry name" value="THIOESTERASE 1/PROTEASE 1/LYSOPHOSPHOLIPASE L1"/>
    <property type="match status" value="1"/>
</dbReference>
<proteinExistence type="predicted"/>
<dbReference type="InterPro" id="IPR013830">
    <property type="entry name" value="SGNH_hydro"/>
</dbReference>
<evidence type="ECO:0000313" key="2">
    <source>
        <dbReference type="EMBL" id="CAA9414099.1"/>
    </source>
</evidence>
<accession>A0A6J4PL92</accession>
<dbReference type="InterPro" id="IPR051532">
    <property type="entry name" value="Ester_Hydrolysis_Enzymes"/>
</dbReference>
<dbReference type="EMBL" id="CADCUT010000130">
    <property type="protein sequence ID" value="CAA9414099.1"/>
    <property type="molecule type" value="Genomic_DNA"/>
</dbReference>
<dbReference type="SUPFAM" id="SSF52266">
    <property type="entry name" value="SGNH hydrolase"/>
    <property type="match status" value="1"/>
</dbReference>